<proteinExistence type="predicted"/>
<dbReference type="GeneID" id="85460100"/>
<comment type="caution">
    <text evidence="1">The sequence shown here is derived from an EMBL/GenBank/DDBJ whole genome shotgun (WGS) entry which is preliminary data.</text>
</comment>
<evidence type="ECO:0000313" key="1">
    <source>
        <dbReference type="EMBL" id="KAK1672433.1"/>
    </source>
</evidence>
<name>A0AAJ0AHA6_9PEZI</name>
<dbReference type="EMBL" id="JAHMHR010000038">
    <property type="protein sequence ID" value="KAK1672433.1"/>
    <property type="molecule type" value="Genomic_DNA"/>
</dbReference>
<evidence type="ECO:0000313" key="2">
    <source>
        <dbReference type="Proteomes" id="UP001224890"/>
    </source>
</evidence>
<reference evidence="1" key="1">
    <citation type="submission" date="2021-06" db="EMBL/GenBank/DDBJ databases">
        <title>Comparative genomics, transcriptomics and evolutionary studies reveal genomic signatures of adaptation to plant cell wall in hemibiotrophic fungi.</title>
        <authorList>
            <consortium name="DOE Joint Genome Institute"/>
            <person name="Baroncelli R."/>
            <person name="Diaz J.F."/>
            <person name="Benocci T."/>
            <person name="Peng M."/>
            <person name="Battaglia E."/>
            <person name="Haridas S."/>
            <person name="Andreopoulos W."/>
            <person name="Labutti K."/>
            <person name="Pangilinan J."/>
            <person name="Floch G.L."/>
            <person name="Makela M.R."/>
            <person name="Henrissat B."/>
            <person name="Grigoriev I.V."/>
            <person name="Crouch J.A."/>
            <person name="De Vries R.P."/>
            <person name="Sukno S.A."/>
            <person name="Thon M.R."/>
        </authorList>
    </citation>
    <scope>NUCLEOTIDE SEQUENCE</scope>
    <source>
        <strain evidence="1">CBS 193.32</strain>
    </source>
</reference>
<keyword evidence="2" id="KW-1185">Reference proteome</keyword>
<dbReference type="RefSeq" id="XP_060426436.1">
    <property type="nucleotide sequence ID" value="XM_060575574.1"/>
</dbReference>
<accession>A0AAJ0AHA6</accession>
<organism evidence="1 2">
    <name type="scientific">Colletotrichum godetiae</name>
    <dbReference type="NCBI Taxonomy" id="1209918"/>
    <lineage>
        <taxon>Eukaryota</taxon>
        <taxon>Fungi</taxon>
        <taxon>Dikarya</taxon>
        <taxon>Ascomycota</taxon>
        <taxon>Pezizomycotina</taxon>
        <taxon>Sordariomycetes</taxon>
        <taxon>Hypocreomycetidae</taxon>
        <taxon>Glomerellales</taxon>
        <taxon>Glomerellaceae</taxon>
        <taxon>Colletotrichum</taxon>
        <taxon>Colletotrichum acutatum species complex</taxon>
    </lineage>
</organism>
<sequence length="77" mass="8275">MRIGSRGHAAWIRSCTCPSSKGWRAVLSSSRQSRGNSRIPVSACREVGIQPMTRPYIGKGAASCPCPNLPVSYSPKL</sequence>
<protein>
    <submittedName>
        <fullName evidence="1">Uncharacterized protein</fullName>
    </submittedName>
</protein>
<dbReference type="Proteomes" id="UP001224890">
    <property type="component" value="Unassembled WGS sequence"/>
</dbReference>
<gene>
    <name evidence="1" type="ORF">BDP55DRAFT_673108</name>
</gene>
<dbReference type="AlphaFoldDB" id="A0AAJ0AHA6"/>